<dbReference type="PANTHER" id="PTHR46663:SF3">
    <property type="entry name" value="SLL0267 PROTEIN"/>
    <property type="match status" value="1"/>
</dbReference>
<gene>
    <name evidence="3" type="ORF">GCM10008179_07560</name>
</gene>
<dbReference type="SMART" id="SM00267">
    <property type="entry name" value="GGDEF"/>
    <property type="match status" value="1"/>
</dbReference>
<sequence>MRDKLRTFSLPTWAATRWLAHAGQDVPLEIQRALVASLFGTLPIFAGGVINSTLVAAIAAARMQTAPFIGWLACEILLCVVRLAALLISFRRSEQRRTTPTDLYLVLGVLWSASVGYGTFISILSGDWAVAALACLSTGAMVGGICFRNFGAPRLAAAMTLCSMGPICAAAPFAGDPVFLAAFLQIPFYIVSMRIAALKLNGLLVATMRAEREHEHQARHDPLTGLPNRAGLRRAMVARRERSVALLYLDLDGFKAINDSHGHGAGDRLLNMAAERLRRLLRTDDVAARIGGDEFVVLVHGLDRTQAPAFAERLIHSLSAVYQLEPNVTVRIGVSVGVALAPDHGDELSELLDAADAALYRAKTSGKNCCVVAPSLGAAESA</sequence>
<keyword evidence="1" id="KW-1133">Transmembrane helix</keyword>
<feature type="domain" description="GGDEF" evidence="2">
    <location>
        <begin position="242"/>
        <end position="375"/>
    </location>
</feature>
<feature type="transmembrane region" description="Helical" evidence="1">
    <location>
        <begin position="38"/>
        <end position="62"/>
    </location>
</feature>
<evidence type="ECO:0000313" key="3">
    <source>
        <dbReference type="EMBL" id="GLK67118.1"/>
    </source>
</evidence>
<dbReference type="Gene3D" id="3.30.70.270">
    <property type="match status" value="1"/>
</dbReference>
<dbReference type="PROSITE" id="PS50887">
    <property type="entry name" value="GGDEF"/>
    <property type="match status" value="1"/>
</dbReference>
<dbReference type="FunFam" id="3.30.70.270:FF:000001">
    <property type="entry name" value="Diguanylate cyclase domain protein"/>
    <property type="match status" value="1"/>
</dbReference>
<evidence type="ECO:0000313" key="4">
    <source>
        <dbReference type="Proteomes" id="UP001143372"/>
    </source>
</evidence>
<reference evidence="3" key="2">
    <citation type="submission" date="2023-01" db="EMBL/GenBank/DDBJ databases">
        <authorList>
            <person name="Sun Q."/>
            <person name="Evtushenko L."/>
        </authorList>
    </citation>
    <scope>NUCLEOTIDE SEQUENCE</scope>
    <source>
        <strain evidence="3">VKM B-2347</strain>
    </source>
</reference>
<dbReference type="NCBIfam" id="TIGR00254">
    <property type="entry name" value="GGDEF"/>
    <property type="match status" value="1"/>
</dbReference>
<reference evidence="3" key="1">
    <citation type="journal article" date="2014" name="Int. J. Syst. Evol. Microbiol.">
        <title>Complete genome sequence of Corynebacterium casei LMG S-19264T (=DSM 44701T), isolated from a smear-ripened cheese.</title>
        <authorList>
            <consortium name="US DOE Joint Genome Institute (JGI-PGF)"/>
            <person name="Walter F."/>
            <person name="Albersmeier A."/>
            <person name="Kalinowski J."/>
            <person name="Ruckert C."/>
        </authorList>
    </citation>
    <scope>NUCLEOTIDE SEQUENCE</scope>
    <source>
        <strain evidence="3">VKM B-2347</strain>
    </source>
</reference>
<feature type="transmembrane region" description="Helical" evidence="1">
    <location>
        <begin position="102"/>
        <end position="123"/>
    </location>
</feature>
<keyword evidence="4" id="KW-1185">Reference proteome</keyword>
<dbReference type="PANTHER" id="PTHR46663">
    <property type="entry name" value="DIGUANYLATE CYCLASE DGCT-RELATED"/>
    <property type="match status" value="1"/>
</dbReference>
<keyword evidence="1" id="KW-0472">Membrane</keyword>
<evidence type="ECO:0000259" key="2">
    <source>
        <dbReference type="PROSITE" id="PS50887"/>
    </source>
</evidence>
<dbReference type="EMBL" id="BSFI01000004">
    <property type="protein sequence ID" value="GLK67118.1"/>
    <property type="molecule type" value="Genomic_DNA"/>
</dbReference>
<keyword evidence="1" id="KW-0812">Transmembrane</keyword>
<protein>
    <submittedName>
        <fullName evidence="3">GGDEF domain-containing protein</fullName>
    </submittedName>
</protein>
<dbReference type="CDD" id="cd01949">
    <property type="entry name" value="GGDEF"/>
    <property type="match status" value="1"/>
</dbReference>
<dbReference type="Pfam" id="PF00990">
    <property type="entry name" value="GGDEF"/>
    <property type="match status" value="1"/>
</dbReference>
<accession>A0A9W6J0F1</accession>
<dbReference type="GO" id="GO:0003824">
    <property type="term" value="F:catalytic activity"/>
    <property type="evidence" value="ECO:0007669"/>
    <property type="project" value="UniProtKB-ARBA"/>
</dbReference>
<dbReference type="InterPro" id="IPR052163">
    <property type="entry name" value="DGC-Regulatory_Protein"/>
</dbReference>
<dbReference type="InterPro" id="IPR029787">
    <property type="entry name" value="Nucleotide_cyclase"/>
</dbReference>
<proteinExistence type="predicted"/>
<dbReference type="Proteomes" id="UP001143372">
    <property type="component" value="Unassembled WGS sequence"/>
</dbReference>
<comment type="caution">
    <text evidence="3">The sequence shown here is derived from an EMBL/GenBank/DDBJ whole genome shotgun (WGS) entry which is preliminary data.</text>
</comment>
<organism evidence="3 4">
    <name type="scientific">Hansschlegelia plantiphila</name>
    <dbReference type="NCBI Taxonomy" id="374655"/>
    <lineage>
        <taxon>Bacteria</taxon>
        <taxon>Pseudomonadati</taxon>
        <taxon>Pseudomonadota</taxon>
        <taxon>Alphaproteobacteria</taxon>
        <taxon>Hyphomicrobiales</taxon>
        <taxon>Methylopilaceae</taxon>
        <taxon>Hansschlegelia</taxon>
    </lineage>
</organism>
<feature type="transmembrane region" description="Helical" evidence="1">
    <location>
        <begin position="68"/>
        <end position="90"/>
    </location>
</feature>
<evidence type="ECO:0000256" key="1">
    <source>
        <dbReference type="SAM" id="Phobius"/>
    </source>
</evidence>
<dbReference type="InterPro" id="IPR043128">
    <property type="entry name" value="Rev_trsase/Diguanyl_cyclase"/>
</dbReference>
<dbReference type="InterPro" id="IPR000160">
    <property type="entry name" value="GGDEF_dom"/>
</dbReference>
<dbReference type="SUPFAM" id="SSF55073">
    <property type="entry name" value="Nucleotide cyclase"/>
    <property type="match status" value="1"/>
</dbReference>
<name>A0A9W6J0F1_9HYPH</name>
<dbReference type="RefSeq" id="WP_271167377.1">
    <property type="nucleotide sequence ID" value="NZ_BSFI01000004.1"/>
</dbReference>
<feature type="transmembrane region" description="Helical" evidence="1">
    <location>
        <begin position="129"/>
        <end position="148"/>
    </location>
</feature>
<dbReference type="AlphaFoldDB" id="A0A9W6J0F1"/>